<evidence type="ECO:0000256" key="6">
    <source>
        <dbReference type="SAM" id="Phobius"/>
    </source>
</evidence>
<comment type="similarity">
    <text evidence="1">Belongs to the FMO family.</text>
</comment>
<sequence length="648" mass="73387">MKVAVIGGGPSGLVTLKYLLNAHTSLHVRPIEAKLFESEDAVGGTFYARTYEDAELVSSKQLTTFSDFRPRDDDPDFLSASRYIQYLQDYCTHFRLWPHINLSTAVQAITRDTDGKHTVTYLNKTTGERFQWECDAIAVCSGLHVTPNIPQIPGMENVPIRIHSSEFKGRAQFGENKTVMVLGSGETGADVAYMAVTAPTKRVIMCHRSGFHFAPKRNLNPTILPIFGRKPKSTNLTVPLDNARASLFDTAYVHPLLRSHSALWTFYDIYVKSILWLNTGTPGGLDQLVGEPSPEKNHVSRIFFNKSSNAGPYISAPYRRNAKRSTIDKIRSAIIQAPIKDTGDRQIDLAPWPESVSCAGVVKFNNSQRLEWERIKDESITPDIVVYCTGYRQEFAFFEVHNKVNADKEGRRRYPVAAEADVRDIWKHDDHTVGFIGFLRPSLGAIPPLSEMQAQLWIMNLAAPDYLPAALKPVAMAWRDDESHYRLVQPPGSRIRYGIDHESYVYQLALDMGSAPGAIEIIWKGLVERRGKGWRLPIVWALGANYNAKFRLRGPWKWEGATEVLETEMWTVITRRRWFFDHFLLSVLPMMIFGPVSLVVWLYATVYWLVLGVEPGRNGGSMKKEIVVNGFHYDDWSEETKKEKDGML</sequence>
<proteinExistence type="inferred from homology"/>
<keyword evidence="3" id="KW-0274">FAD</keyword>
<dbReference type="Gene3D" id="3.50.50.60">
    <property type="entry name" value="FAD/NAD(P)-binding domain"/>
    <property type="match status" value="1"/>
</dbReference>
<keyword evidence="2" id="KW-0285">Flavoprotein</keyword>
<dbReference type="GO" id="GO:0050660">
    <property type="term" value="F:flavin adenine dinucleotide binding"/>
    <property type="evidence" value="ECO:0007669"/>
    <property type="project" value="InterPro"/>
</dbReference>
<dbReference type="InterPro" id="IPR020946">
    <property type="entry name" value="Flavin_mOase-like"/>
</dbReference>
<evidence type="ECO:0000256" key="4">
    <source>
        <dbReference type="ARBA" id="ARBA00022857"/>
    </source>
</evidence>
<dbReference type="SUPFAM" id="SSF51905">
    <property type="entry name" value="FAD/NAD(P)-binding domain"/>
    <property type="match status" value="1"/>
</dbReference>
<dbReference type="GO" id="GO:0050661">
    <property type="term" value="F:NADP binding"/>
    <property type="evidence" value="ECO:0007669"/>
    <property type="project" value="InterPro"/>
</dbReference>
<evidence type="ECO:0000313" key="8">
    <source>
        <dbReference type="Proteomes" id="UP001283341"/>
    </source>
</evidence>
<keyword evidence="6" id="KW-1133">Transmembrane helix</keyword>
<protein>
    <recommendedName>
        <fullName evidence="9">Dimethylaniline monooxygenase</fullName>
    </recommendedName>
</protein>
<reference evidence="7" key="2">
    <citation type="submission" date="2023-06" db="EMBL/GenBank/DDBJ databases">
        <authorList>
            <consortium name="Lawrence Berkeley National Laboratory"/>
            <person name="Haridas S."/>
            <person name="Hensen N."/>
            <person name="Bonometti L."/>
            <person name="Westerberg I."/>
            <person name="Brannstrom I.O."/>
            <person name="Guillou S."/>
            <person name="Cros-Aarteil S."/>
            <person name="Calhoun S."/>
            <person name="Kuo A."/>
            <person name="Mondo S."/>
            <person name="Pangilinan J."/>
            <person name="Riley R."/>
            <person name="Labutti K."/>
            <person name="Andreopoulos B."/>
            <person name="Lipzen A."/>
            <person name="Chen C."/>
            <person name="Yanf M."/>
            <person name="Daum C."/>
            <person name="Ng V."/>
            <person name="Clum A."/>
            <person name="Steindorff A."/>
            <person name="Ohm R."/>
            <person name="Martin F."/>
            <person name="Silar P."/>
            <person name="Natvig D."/>
            <person name="Lalanne C."/>
            <person name="Gautier V."/>
            <person name="Ament-Velasquez S.L."/>
            <person name="Kruys A."/>
            <person name="Hutchinson M.I."/>
            <person name="Powell A.J."/>
            <person name="Barry K."/>
            <person name="Miller A.N."/>
            <person name="Grigoriev I.V."/>
            <person name="Debuchy R."/>
            <person name="Gladieux P."/>
            <person name="Thoren M.H."/>
            <person name="Johannesson H."/>
        </authorList>
    </citation>
    <scope>NUCLEOTIDE SEQUENCE</scope>
    <source>
        <strain evidence="7">CBS 118394</strain>
    </source>
</reference>
<evidence type="ECO:0000256" key="2">
    <source>
        <dbReference type="ARBA" id="ARBA00022630"/>
    </source>
</evidence>
<keyword evidence="5" id="KW-0560">Oxidoreductase</keyword>
<keyword evidence="8" id="KW-1185">Reference proteome</keyword>
<comment type="caution">
    <text evidence="7">The sequence shown here is derived from an EMBL/GenBank/DDBJ whole genome shotgun (WGS) entry which is preliminary data.</text>
</comment>
<dbReference type="EMBL" id="JAUEDM010000007">
    <property type="protein sequence ID" value="KAK3313365.1"/>
    <property type="molecule type" value="Genomic_DNA"/>
</dbReference>
<organism evidence="7 8">
    <name type="scientific">Apodospora peruviana</name>
    <dbReference type="NCBI Taxonomy" id="516989"/>
    <lineage>
        <taxon>Eukaryota</taxon>
        <taxon>Fungi</taxon>
        <taxon>Dikarya</taxon>
        <taxon>Ascomycota</taxon>
        <taxon>Pezizomycotina</taxon>
        <taxon>Sordariomycetes</taxon>
        <taxon>Sordariomycetidae</taxon>
        <taxon>Sordariales</taxon>
        <taxon>Lasiosphaeriaceae</taxon>
        <taxon>Apodospora</taxon>
    </lineage>
</organism>
<accession>A0AAE0HUW8</accession>
<name>A0AAE0HUW8_9PEZI</name>
<evidence type="ECO:0000256" key="1">
    <source>
        <dbReference type="ARBA" id="ARBA00009183"/>
    </source>
</evidence>
<keyword evidence="4" id="KW-0521">NADP</keyword>
<dbReference type="InterPro" id="IPR050346">
    <property type="entry name" value="FMO-like"/>
</dbReference>
<keyword evidence="6" id="KW-0472">Membrane</keyword>
<evidence type="ECO:0008006" key="9">
    <source>
        <dbReference type="Google" id="ProtNLM"/>
    </source>
</evidence>
<evidence type="ECO:0000256" key="3">
    <source>
        <dbReference type="ARBA" id="ARBA00022827"/>
    </source>
</evidence>
<dbReference type="AlphaFoldDB" id="A0AAE0HUW8"/>
<dbReference type="GO" id="GO:0004499">
    <property type="term" value="F:N,N-dimethylaniline monooxygenase activity"/>
    <property type="evidence" value="ECO:0007669"/>
    <property type="project" value="InterPro"/>
</dbReference>
<keyword evidence="6" id="KW-0812">Transmembrane</keyword>
<dbReference type="PRINTS" id="PR00370">
    <property type="entry name" value="FMOXYGENASE"/>
</dbReference>
<evidence type="ECO:0000313" key="7">
    <source>
        <dbReference type="EMBL" id="KAK3313365.1"/>
    </source>
</evidence>
<dbReference type="Pfam" id="PF00743">
    <property type="entry name" value="FMO-like"/>
    <property type="match status" value="2"/>
</dbReference>
<dbReference type="Proteomes" id="UP001283341">
    <property type="component" value="Unassembled WGS sequence"/>
</dbReference>
<dbReference type="PIRSF" id="PIRSF000332">
    <property type="entry name" value="FMO"/>
    <property type="match status" value="1"/>
</dbReference>
<evidence type="ECO:0000256" key="5">
    <source>
        <dbReference type="ARBA" id="ARBA00023002"/>
    </source>
</evidence>
<dbReference type="InterPro" id="IPR036188">
    <property type="entry name" value="FAD/NAD-bd_sf"/>
</dbReference>
<reference evidence="7" key="1">
    <citation type="journal article" date="2023" name="Mol. Phylogenet. Evol.">
        <title>Genome-scale phylogeny and comparative genomics of the fungal order Sordariales.</title>
        <authorList>
            <person name="Hensen N."/>
            <person name="Bonometti L."/>
            <person name="Westerberg I."/>
            <person name="Brannstrom I.O."/>
            <person name="Guillou S."/>
            <person name="Cros-Aarteil S."/>
            <person name="Calhoun S."/>
            <person name="Haridas S."/>
            <person name="Kuo A."/>
            <person name="Mondo S."/>
            <person name="Pangilinan J."/>
            <person name="Riley R."/>
            <person name="LaButti K."/>
            <person name="Andreopoulos B."/>
            <person name="Lipzen A."/>
            <person name="Chen C."/>
            <person name="Yan M."/>
            <person name="Daum C."/>
            <person name="Ng V."/>
            <person name="Clum A."/>
            <person name="Steindorff A."/>
            <person name="Ohm R.A."/>
            <person name="Martin F."/>
            <person name="Silar P."/>
            <person name="Natvig D.O."/>
            <person name="Lalanne C."/>
            <person name="Gautier V."/>
            <person name="Ament-Velasquez S.L."/>
            <person name="Kruys A."/>
            <person name="Hutchinson M.I."/>
            <person name="Powell A.J."/>
            <person name="Barry K."/>
            <person name="Miller A.N."/>
            <person name="Grigoriev I.V."/>
            <person name="Debuchy R."/>
            <person name="Gladieux P."/>
            <person name="Hiltunen Thoren M."/>
            <person name="Johannesson H."/>
        </authorList>
    </citation>
    <scope>NUCLEOTIDE SEQUENCE</scope>
    <source>
        <strain evidence="7">CBS 118394</strain>
    </source>
</reference>
<dbReference type="InterPro" id="IPR000960">
    <property type="entry name" value="Flavin_mOase"/>
</dbReference>
<gene>
    <name evidence="7" type="ORF">B0H66DRAFT_350202</name>
</gene>
<dbReference type="PANTHER" id="PTHR23023">
    <property type="entry name" value="DIMETHYLANILINE MONOOXYGENASE"/>
    <property type="match status" value="1"/>
</dbReference>
<feature type="transmembrane region" description="Helical" evidence="6">
    <location>
        <begin position="583"/>
        <end position="610"/>
    </location>
</feature>